<evidence type="ECO:0000256" key="1">
    <source>
        <dbReference type="ARBA" id="ARBA00004496"/>
    </source>
</evidence>
<proteinExistence type="predicted"/>
<dbReference type="Gene3D" id="3.40.109.10">
    <property type="entry name" value="NADH Oxidase"/>
    <property type="match status" value="1"/>
</dbReference>
<dbReference type="Proteomes" id="UP000266177">
    <property type="component" value="Unassembled WGS sequence"/>
</dbReference>
<evidence type="ECO:0000313" key="9">
    <source>
        <dbReference type="Proteomes" id="UP000315377"/>
    </source>
</evidence>
<dbReference type="OrthoDB" id="9810617at2"/>
<dbReference type="GO" id="GO:0005737">
    <property type="term" value="C:cytoplasm"/>
    <property type="evidence" value="ECO:0007669"/>
    <property type="project" value="UniProtKB-SubCell"/>
</dbReference>
<accession>A0A378ZQY8</accession>
<evidence type="ECO:0000313" key="5">
    <source>
        <dbReference type="EMBL" id="MCY9606630.1"/>
    </source>
</evidence>
<dbReference type="GO" id="GO:0034599">
    <property type="term" value="P:cellular response to oxidative stress"/>
    <property type="evidence" value="ECO:0007669"/>
    <property type="project" value="InterPro"/>
</dbReference>
<reference evidence="5 10" key="3">
    <citation type="submission" date="2022-05" db="EMBL/GenBank/DDBJ databases">
        <title>Genome Sequencing of Bee-Associated Microbes.</title>
        <authorList>
            <person name="Dunlap C."/>
        </authorList>
    </citation>
    <scope>NUCLEOTIDE SEQUENCE [LARGE SCALE GENOMIC DNA]</scope>
    <source>
        <strain evidence="5 10">NRRL B-14613</strain>
    </source>
</reference>
<evidence type="ECO:0000256" key="3">
    <source>
        <dbReference type="ARBA" id="ARBA00023002"/>
    </source>
</evidence>
<organism evidence="7 8">
    <name type="scientific">Paenibacillus thiaminolyticus</name>
    <name type="common">Bacillus thiaminolyticus</name>
    <dbReference type="NCBI Taxonomy" id="49283"/>
    <lineage>
        <taxon>Bacteria</taxon>
        <taxon>Bacillati</taxon>
        <taxon>Bacillota</taxon>
        <taxon>Bacilli</taxon>
        <taxon>Bacillales</taxon>
        <taxon>Paenibacillaceae</taxon>
        <taxon>Paenibacillus</taxon>
    </lineage>
</organism>
<comment type="subcellular location">
    <subcellularLocation>
        <location evidence="1">Cytoplasm</location>
    </subcellularLocation>
</comment>
<dbReference type="EMBL" id="QYZD01000004">
    <property type="protein sequence ID" value="RJG25178.1"/>
    <property type="molecule type" value="Genomic_DNA"/>
</dbReference>
<dbReference type="CDD" id="cd02140">
    <property type="entry name" value="Frm2-like"/>
    <property type="match status" value="1"/>
</dbReference>
<protein>
    <submittedName>
        <fullName evidence="7">Nitroreductase family protein</fullName>
    </submittedName>
</protein>
<dbReference type="InterPro" id="IPR000415">
    <property type="entry name" value="Nitroreductase-like"/>
</dbReference>
<sequence length="199" mass="22606">MSKEFLDAVKKRRSIYAISKESVLSDEQLERLIGEAVLHTPSSFNSQSARVVVLLNEQHDKLWDLTTETLRQVVPAENFGSTQDKMTAFRNGYGTVLFFEDQAVIQGLQEQFALYKDNFPVWSEQSSGMLQFVVWTALEAEGYGATLQHYNPLINDAVSKEWNIPDTWKLIAQMPFGKPTAAPGEKQFAPLEDRLKVFK</sequence>
<dbReference type="EMBL" id="JAMDMM010000014">
    <property type="protein sequence ID" value="MCY9606630.1"/>
    <property type="molecule type" value="Genomic_DNA"/>
</dbReference>
<evidence type="ECO:0000313" key="7">
    <source>
        <dbReference type="EMBL" id="RJG25178.1"/>
    </source>
</evidence>
<name>A0A378ZQY8_PANTH</name>
<evidence type="ECO:0000259" key="4">
    <source>
        <dbReference type="Pfam" id="PF00881"/>
    </source>
</evidence>
<dbReference type="Proteomes" id="UP000315377">
    <property type="component" value="Chromosome"/>
</dbReference>
<gene>
    <name evidence="7" type="ORF">DQX05_06860</name>
    <name evidence="6" type="ORF">FLT43_00970</name>
    <name evidence="5" type="ORF">M5W83_05580</name>
</gene>
<evidence type="ECO:0000313" key="6">
    <source>
        <dbReference type="EMBL" id="QDM42237.1"/>
    </source>
</evidence>
<keyword evidence="2" id="KW-0963">Cytoplasm</keyword>
<reference evidence="7 8" key="1">
    <citation type="submission" date="2018-09" db="EMBL/GenBank/DDBJ databases">
        <title>Paenibacillus SK2017-BO5.</title>
        <authorList>
            <person name="Piskunova J.V."/>
            <person name="Dubiley S.A."/>
            <person name="Severinov K.V."/>
        </authorList>
    </citation>
    <scope>NUCLEOTIDE SEQUENCE [LARGE SCALE GENOMIC DNA]</scope>
    <source>
        <strain evidence="7 8">BO5</strain>
    </source>
</reference>
<dbReference type="AlphaFoldDB" id="A0A378ZQY8"/>
<dbReference type="GeneID" id="76994566"/>
<dbReference type="RefSeq" id="WP_087443753.1">
    <property type="nucleotide sequence ID" value="NZ_CABMNB010000036.1"/>
</dbReference>
<dbReference type="Pfam" id="PF00881">
    <property type="entry name" value="Nitroreductase"/>
    <property type="match status" value="1"/>
</dbReference>
<dbReference type="InterPro" id="IPR033877">
    <property type="entry name" value="Frm2/Hbn1"/>
</dbReference>
<keyword evidence="3" id="KW-0560">Oxidoreductase</keyword>
<evidence type="ECO:0000256" key="2">
    <source>
        <dbReference type="ARBA" id="ARBA00022490"/>
    </source>
</evidence>
<dbReference type="InterPro" id="IPR029479">
    <property type="entry name" value="Nitroreductase"/>
</dbReference>
<dbReference type="PANTHER" id="PTHR43035">
    <property type="entry name" value="FATTY ACID REPRESSION MUTANT PROTEIN 2-RELATED"/>
    <property type="match status" value="1"/>
</dbReference>
<keyword evidence="10" id="KW-1185">Reference proteome</keyword>
<dbReference type="SUPFAM" id="SSF55469">
    <property type="entry name" value="FMN-dependent nitroreductase-like"/>
    <property type="match status" value="1"/>
</dbReference>
<dbReference type="FunFam" id="3.40.109.10:FF:000001">
    <property type="entry name" value="Nitroreductase family"/>
    <property type="match status" value="1"/>
</dbReference>
<reference evidence="6 9" key="2">
    <citation type="submission" date="2019-07" db="EMBL/GenBank/DDBJ databases">
        <title>Paenibacillus thiaminolyticus NRRL B-4156.</title>
        <authorList>
            <person name="Hehnly C."/>
            <person name="Zhang L."/>
        </authorList>
    </citation>
    <scope>NUCLEOTIDE SEQUENCE [LARGE SCALE GENOMIC DNA]</scope>
    <source>
        <strain evidence="6 9">NRRL B-4156</strain>
    </source>
</reference>
<evidence type="ECO:0000313" key="10">
    <source>
        <dbReference type="Proteomes" id="UP001209276"/>
    </source>
</evidence>
<dbReference type="GO" id="GO:0016491">
    <property type="term" value="F:oxidoreductase activity"/>
    <property type="evidence" value="ECO:0007669"/>
    <property type="project" value="UniProtKB-KW"/>
</dbReference>
<dbReference type="EMBL" id="CP041405">
    <property type="protein sequence ID" value="QDM42237.1"/>
    <property type="molecule type" value="Genomic_DNA"/>
</dbReference>
<dbReference type="PANTHER" id="PTHR43035:SF1">
    <property type="entry name" value="FATTY ACID REPRESSION MUTANT PROTEIN 2-RELATED"/>
    <property type="match status" value="1"/>
</dbReference>
<dbReference type="Proteomes" id="UP001209276">
    <property type="component" value="Unassembled WGS sequence"/>
</dbReference>
<feature type="domain" description="Nitroreductase" evidence="4">
    <location>
        <begin position="9"/>
        <end position="178"/>
    </location>
</feature>
<evidence type="ECO:0000313" key="8">
    <source>
        <dbReference type="Proteomes" id="UP000266177"/>
    </source>
</evidence>